<dbReference type="RefSeq" id="WP_136081223.1">
    <property type="nucleotide sequence ID" value="NZ_CAAHFG010000002.1"/>
</dbReference>
<dbReference type="EMBL" id="CAAHFG010000002">
    <property type="protein sequence ID" value="VGO15676.1"/>
    <property type="molecule type" value="Genomic_DNA"/>
</dbReference>
<dbReference type="Gene3D" id="1.20.5.1930">
    <property type="match status" value="1"/>
</dbReference>
<evidence type="ECO:0000256" key="15">
    <source>
        <dbReference type="ARBA" id="ARBA00023012"/>
    </source>
</evidence>
<comment type="catalytic activity">
    <reaction evidence="1">
        <text>ATP + protein L-histidine = ADP + protein N-phospho-L-histidine.</text>
        <dbReference type="EC" id="2.7.13.3"/>
    </reaction>
</comment>
<evidence type="ECO:0000256" key="3">
    <source>
        <dbReference type="ARBA" id="ARBA00004496"/>
    </source>
</evidence>
<dbReference type="GO" id="GO:0016020">
    <property type="term" value="C:membrane"/>
    <property type="evidence" value="ECO:0007669"/>
    <property type="project" value="InterPro"/>
</dbReference>
<dbReference type="CDD" id="cd16917">
    <property type="entry name" value="HATPase_UhpB-NarQ-NarX-like"/>
    <property type="match status" value="1"/>
</dbReference>
<organism evidence="22 23">
    <name type="scientific">Pontiella desulfatans</name>
    <dbReference type="NCBI Taxonomy" id="2750659"/>
    <lineage>
        <taxon>Bacteria</taxon>
        <taxon>Pseudomonadati</taxon>
        <taxon>Kiritimatiellota</taxon>
        <taxon>Kiritimatiellia</taxon>
        <taxon>Kiritimatiellales</taxon>
        <taxon>Pontiellaceae</taxon>
        <taxon>Pontiella</taxon>
    </lineage>
</organism>
<evidence type="ECO:0000256" key="4">
    <source>
        <dbReference type="ARBA" id="ARBA00012438"/>
    </source>
</evidence>
<dbReference type="GO" id="GO:0005524">
    <property type="term" value="F:ATP binding"/>
    <property type="evidence" value="ECO:0007669"/>
    <property type="project" value="UniProtKB-KW"/>
</dbReference>
<evidence type="ECO:0000256" key="18">
    <source>
        <dbReference type="ARBA" id="ARBA00030800"/>
    </source>
</evidence>
<evidence type="ECO:0000256" key="13">
    <source>
        <dbReference type="ARBA" id="ARBA00022840"/>
    </source>
</evidence>
<evidence type="ECO:0000256" key="1">
    <source>
        <dbReference type="ARBA" id="ARBA00000085"/>
    </source>
</evidence>
<dbReference type="Pfam" id="PF07730">
    <property type="entry name" value="HisKA_3"/>
    <property type="match status" value="1"/>
</dbReference>
<keyword evidence="11" id="KW-0547">Nucleotide-binding</keyword>
<dbReference type="GO" id="GO:0051539">
    <property type="term" value="F:4 iron, 4 sulfur cluster binding"/>
    <property type="evidence" value="ECO:0007669"/>
    <property type="project" value="UniProtKB-KW"/>
</dbReference>
<keyword evidence="15" id="KW-0902">Two-component regulatory system</keyword>
<dbReference type="Pfam" id="PF02518">
    <property type="entry name" value="HATPase_c"/>
    <property type="match status" value="1"/>
</dbReference>
<evidence type="ECO:0000256" key="8">
    <source>
        <dbReference type="ARBA" id="ARBA00022553"/>
    </source>
</evidence>
<gene>
    <name evidence="22" type="primary">liaS_19</name>
    <name evidence="22" type="ORF">PDESU_04261</name>
</gene>
<keyword evidence="19" id="KW-0812">Transmembrane</keyword>
<dbReference type="InterPro" id="IPR011712">
    <property type="entry name" value="Sig_transdc_His_kin_sub3_dim/P"/>
</dbReference>
<evidence type="ECO:0000256" key="9">
    <source>
        <dbReference type="ARBA" id="ARBA00022679"/>
    </source>
</evidence>
<keyword evidence="16" id="KW-0411">Iron-sulfur</keyword>
<keyword evidence="10" id="KW-0479">Metal-binding</keyword>
<dbReference type="InterPro" id="IPR005467">
    <property type="entry name" value="His_kinase_dom"/>
</dbReference>
<dbReference type="PRINTS" id="PR00344">
    <property type="entry name" value="BCTRLSENSOR"/>
</dbReference>
<name>A0A6C2U8E0_PONDE</name>
<evidence type="ECO:0000256" key="19">
    <source>
        <dbReference type="SAM" id="Phobius"/>
    </source>
</evidence>
<keyword evidence="23" id="KW-1185">Reference proteome</keyword>
<dbReference type="Proteomes" id="UP000366872">
    <property type="component" value="Unassembled WGS sequence"/>
</dbReference>
<evidence type="ECO:0000256" key="6">
    <source>
        <dbReference type="ARBA" id="ARBA00022485"/>
    </source>
</evidence>
<keyword evidence="8" id="KW-0597">Phosphoprotein</keyword>
<keyword evidence="12 22" id="KW-0418">Kinase</keyword>
<dbReference type="SUPFAM" id="SSF55874">
    <property type="entry name" value="ATPase domain of HSP90 chaperone/DNA topoisomerase II/histidine kinase"/>
    <property type="match status" value="1"/>
</dbReference>
<proteinExistence type="predicted"/>
<dbReference type="Gene3D" id="3.30.565.10">
    <property type="entry name" value="Histidine kinase-like ATPase, C-terminal domain"/>
    <property type="match status" value="1"/>
</dbReference>
<dbReference type="EC" id="2.7.13.3" evidence="4"/>
<keyword evidence="14" id="KW-0408">Iron</keyword>
<feature type="signal peptide" evidence="20">
    <location>
        <begin position="1"/>
        <end position="27"/>
    </location>
</feature>
<reference evidence="22 23" key="1">
    <citation type="submission" date="2019-04" db="EMBL/GenBank/DDBJ databases">
        <authorList>
            <person name="Van Vliet M D."/>
        </authorList>
    </citation>
    <scope>NUCLEOTIDE SEQUENCE [LARGE SCALE GENOMIC DNA]</scope>
    <source>
        <strain evidence="22 23">F1</strain>
    </source>
</reference>
<evidence type="ECO:0000256" key="12">
    <source>
        <dbReference type="ARBA" id="ARBA00022777"/>
    </source>
</evidence>
<dbReference type="GO" id="GO:0005737">
    <property type="term" value="C:cytoplasm"/>
    <property type="evidence" value="ECO:0007669"/>
    <property type="project" value="UniProtKB-SubCell"/>
</dbReference>
<evidence type="ECO:0000256" key="17">
    <source>
        <dbReference type="ARBA" id="ARBA00024827"/>
    </source>
</evidence>
<evidence type="ECO:0000256" key="20">
    <source>
        <dbReference type="SAM" id="SignalP"/>
    </source>
</evidence>
<dbReference type="InterPro" id="IPR004358">
    <property type="entry name" value="Sig_transdc_His_kin-like_C"/>
</dbReference>
<evidence type="ECO:0000256" key="14">
    <source>
        <dbReference type="ARBA" id="ARBA00023004"/>
    </source>
</evidence>
<dbReference type="InterPro" id="IPR050482">
    <property type="entry name" value="Sensor_HK_TwoCompSys"/>
</dbReference>
<keyword evidence="19" id="KW-0472">Membrane</keyword>
<comment type="subcellular location">
    <subcellularLocation>
        <location evidence="3">Cytoplasm</location>
    </subcellularLocation>
</comment>
<evidence type="ECO:0000256" key="2">
    <source>
        <dbReference type="ARBA" id="ARBA00001966"/>
    </source>
</evidence>
<keyword evidence="6" id="KW-0004">4Fe-4S</keyword>
<dbReference type="GO" id="GO:0046983">
    <property type="term" value="F:protein dimerization activity"/>
    <property type="evidence" value="ECO:0007669"/>
    <property type="project" value="InterPro"/>
</dbReference>
<evidence type="ECO:0000259" key="21">
    <source>
        <dbReference type="PROSITE" id="PS50109"/>
    </source>
</evidence>
<dbReference type="GO" id="GO:0046872">
    <property type="term" value="F:metal ion binding"/>
    <property type="evidence" value="ECO:0007669"/>
    <property type="project" value="UniProtKB-KW"/>
</dbReference>
<keyword evidence="7" id="KW-0963">Cytoplasm</keyword>
<dbReference type="InterPro" id="IPR003594">
    <property type="entry name" value="HATPase_dom"/>
</dbReference>
<dbReference type="AlphaFoldDB" id="A0A6C2U8E0"/>
<accession>A0A6C2U8E0</accession>
<feature type="transmembrane region" description="Helical" evidence="19">
    <location>
        <begin position="456"/>
        <end position="478"/>
    </location>
</feature>
<dbReference type="InterPro" id="IPR036890">
    <property type="entry name" value="HATPase_C_sf"/>
</dbReference>
<keyword evidence="9" id="KW-0808">Transferase</keyword>
<evidence type="ECO:0000256" key="16">
    <source>
        <dbReference type="ARBA" id="ARBA00023014"/>
    </source>
</evidence>
<dbReference type="GO" id="GO:0000155">
    <property type="term" value="F:phosphorelay sensor kinase activity"/>
    <property type="evidence" value="ECO:0007669"/>
    <property type="project" value="InterPro"/>
</dbReference>
<dbReference type="PROSITE" id="PS50109">
    <property type="entry name" value="HIS_KIN"/>
    <property type="match status" value="1"/>
</dbReference>
<evidence type="ECO:0000256" key="5">
    <source>
        <dbReference type="ARBA" id="ARBA00017322"/>
    </source>
</evidence>
<keyword evidence="13" id="KW-0067">ATP-binding</keyword>
<evidence type="ECO:0000313" key="23">
    <source>
        <dbReference type="Proteomes" id="UP000366872"/>
    </source>
</evidence>
<dbReference type="PANTHER" id="PTHR24421">
    <property type="entry name" value="NITRATE/NITRITE SENSOR PROTEIN NARX-RELATED"/>
    <property type="match status" value="1"/>
</dbReference>
<feature type="chain" id="PRO_5025666715" description="Oxygen sensor histidine kinase NreB" evidence="20">
    <location>
        <begin position="28"/>
        <end position="687"/>
    </location>
</feature>
<evidence type="ECO:0000313" key="22">
    <source>
        <dbReference type="EMBL" id="VGO15676.1"/>
    </source>
</evidence>
<dbReference type="PANTHER" id="PTHR24421:SF10">
    <property type="entry name" value="NITRATE_NITRITE SENSOR PROTEIN NARQ"/>
    <property type="match status" value="1"/>
</dbReference>
<evidence type="ECO:0000256" key="10">
    <source>
        <dbReference type="ARBA" id="ARBA00022723"/>
    </source>
</evidence>
<protein>
    <recommendedName>
        <fullName evidence="5">Oxygen sensor histidine kinase NreB</fullName>
        <ecNumber evidence="4">2.7.13.3</ecNumber>
    </recommendedName>
    <alternativeName>
        <fullName evidence="18">Nitrogen regulation protein B</fullName>
    </alternativeName>
</protein>
<evidence type="ECO:0000256" key="7">
    <source>
        <dbReference type="ARBA" id="ARBA00022490"/>
    </source>
</evidence>
<comment type="function">
    <text evidence="17">Member of the two-component regulatory system NreB/NreC involved in the control of dissimilatory nitrate/nitrite reduction in response to oxygen. NreB functions as a direct oxygen sensor histidine kinase which is autophosphorylated, in the absence of oxygen, probably at the conserved histidine residue, and transfers its phosphate group probably to a conserved aspartate residue of NreC. NreB/NreC activates the expression of the nitrate (narGHJI) and nitrite (nir) reductase operons, as well as the putative nitrate transporter gene narT.</text>
</comment>
<keyword evidence="20" id="KW-0732">Signal</keyword>
<sequence length="687" mass="76736">MDTTFPIPATLISAALFGSLLAGTIQAQPPGGRGYSDPCFPEEAGPPSAGIAERGMGALEKRERMEQEKLEQLPQLESRIAPPHQYFGYLGGRHPAGATNDTMEAWVQLSFFGKWTSSVDGIALVPAFYPAFSDEGNYGFPKRFKIEIFSHQEPDVPVTVVDWTAADFPDPGLHPVFFSFAARAVQTVRLTVNKGVVEGDSQFFALDELMVFQQGNNVAPPAYQGLTASDSLNEPPYWKLQYLTDRKIHAGGYFHTHHPAADFVQYFDEETIRLATPEIIIDLGEARNIGRVELYPAKLPGMPIPEFAFPLEYQVELRRWLKTEPAIQSGIIEDTLPSRMRWHPLSSAKGRFVRLILHELPRHDGRPVFAMGEIRLMGREGNQLNNLAAGASIRVTQTPEGEAADTRLLTDGYSNGRKIIPERDYIEQLAARKILVEALAETQHRLMIARATRNSYYWMVGMSGGTILFFSLILWIAYQRIARQRALMDLRRQIAADLHDDISSNLGTISMITRRLQQDSSPALIRDKLMEIGHIAQESFISIKEIIWHMDSDIVHLSEMFEKLERTARSVLTDCQVDFTYPPPQGIPVPAKTRRNIMLLVKEALYNCAKYAQAKHMSIQAAMHDSVLELTMKDDGIGFDPSCTVVANSDSGRGLANMERRAKLLGAELEIQSTPGQGTQVTLKMPL</sequence>
<keyword evidence="19" id="KW-1133">Transmembrane helix</keyword>
<comment type="cofactor">
    <cofactor evidence="2">
        <name>[4Fe-4S] cluster</name>
        <dbReference type="ChEBI" id="CHEBI:49883"/>
    </cofactor>
</comment>
<feature type="domain" description="Histidine kinase" evidence="21">
    <location>
        <begin position="497"/>
        <end position="687"/>
    </location>
</feature>
<evidence type="ECO:0000256" key="11">
    <source>
        <dbReference type="ARBA" id="ARBA00022741"/>
    </source>
</evidence>